<gene>
    <name evidence="1" type="ORF">QYT958_LOCUS41568</name>
</gene>
<accession>A0A822CGY0</accession>
<proteinExistence type="predicted"/>
<dbReference type="Proteomes" id="UP000663848">
    <property type="component" value="Unassembled WGS sequence"/>
</dbReference>
<sequence>VNKKSRQTETENNNQTTIELQRKPNSTINLTSFRNFDIIHRPYCRYHQLTHCSSIQTPPYLCSSSTIGLAGNSHQLDVVNLPQAGNTSSLELQMVPDS</sequence>
<feature type="non-terminal residue" evidence="1">
    <location>
        <position position="1"/>
    </location>
</feature>
<protein>
    <submittedName>
        <fullName evidence="1">Uncharacterized protein</fullName>
    </submittedName>
</protein>
<dbReference type="AlphaFoldDB" id="A0A822CGY0"/>
<comment type="caution">
    <text evidence="1">The sequence shown here is derived from an EMBL/GenBank/DDBJ whole genome shotgun (WGS) entry which is preliminary data.</text>
</comment>
<evidence type="ECO:0000313" key="1">
    <source>
        <dbReference type="EMBL" id="CAF5043446.1"/>
    </source>
</evidence>
<dbReference type="EMBL" id="CAJOBR010047883">
    <property type="protein sequence ID" value="CAF5043446.1"/>
    <property type="molecule type" value="Genomic_DNA"/>
</dbReference>
<reference evidence="1" key="1">
    <citation type="submission" date="2021-02" db="EMBL/GenBank/DDBJ databases">
        <authorList>
            <person name="Nowell W R."/>
        </authorList>
    </citation>
    <scope>NUCLEOTIDE SEQUENCE</scope>
</reference>
<feature type="non-terminal residue" evidence="1">
    <location>
        <position position="98"/>
    </location>
</feature>
<evidence type="ECO:0000313" key="2">
    <source>
        <dbReference type="Proteomes" id="UP000663848"/>
    </source>
</evidence>
<organism evidence="1 2">
    <name type="scientific">Rotaria socialis</name>
    <dbReference type="NCBI Taxonomy" id="392032"/>
    <lineage>
        <taxon>Eukaryota</taxon>
        <taxon>Metazoa</taxon>
        <taxon>Spiralia</taxon>
        <taxon>Gnathifera</taxon>
        <taxon>Rotifera</taxon>
        <taxon>Eurotatoria</taxon>
        <taxon>Bdelloidea</taxon>
        <taxon>Philodinida</taxon>
        <taxon>Philodinidae</taxon>
        <taxon>Rotaria</taxon>
    </lineage>
</organism>
<name>A0A822CGY0_9BILA</name>